<dbReference type="STRING" id="8078.ENSFHEP00000001456"/>
<feature type="compositionally biased region" description="Basic and acidic residues" evidence="3">
    <location>
        <begin position="172"/>
        <end position="181"/>
    </location>
</feature>
<feature type="compositionally biased region" description="Basic and acidic residues" evidence="3">
    <location>
        <begin position="392"/>
        <end position="407"/>
    </location>
</feature>
<comment type="similarity">
    <text evidence="1">Belongs to the FAM178 family.</text>
</comment>
<dbReference type="PANTHER" id="PTHR16046">
    <property type="entry name" value="SMC5-SMC6 COMPLEX LOCALIZATION FACTOR 2"/>
    <property type="match status" value="1"/>
</dbReference>
<evidence type="ECO:0000256" key="3">
    <source>
        <dbReference type="SAM" id="MobiDB-lite"/>
    </source>
</evidence>
<accession>A0A3Q2NQX1</accession>
<evidence type="ECO:0000259" key="4">
    <source>
        <dbReference type="Pfam" id="PF14816"/>
    </source>
</evidence>
<name>A0A3Q2NQX1_FUNHE</name>
<evidence type="ECO:0000256" key="2">
    <source>
        <dbReference type="SAM" id="Coils"/>
    </source>
</evidence>
<feature type="compositionally biased region" description="Polar residues" evidence="3">
    <location>
        <begin position="44"/>
        <end position="61"/>
    </location>
</feature>
<evidence type="ECO:0000313" key="6">
    <source>
        <dbReference type="Proteomes" id="UP000265000"/>
    </source>
</evidence>
<feature type="compositionally biased region" description="Polar residues" evidence="3">
    <location>
        <begin position="986"/>
        <end position="995"/>
    </location>
</feature>
<reference evidence="5" key="2">
    <citation type="submission" date="2025-09" db="UniProtKB">
        <authorList>
            <consortium name="Ensembl"/>
        </authorList>
    </citation>
    <scope>IDENTIFICATION</scope>
</reference>
<dbReference type="Proteomes" id="UP000265000">
    <property type="component" value="Unplaced"/>
</dbReference>
<dbReference type="GeneTree" id="ENSGT00530000064017"/>
<feature type="compositionally biased region" description="Low complexity" evidence="3">
    <location>
        <begin position="27"/>
        <end position="43"/>
    </location>
</feature>
<dbReference type="Pfam" id="PF14816">
    <property type="entry name" value="CANIN"/>
    <property type="match status" value="1"/>
</dbReference>
<feature type="region of interest" description="Disordered" evidence="3">
    <location>
        <begin position="1"/>
        <end position="276"/>
    </location>
</feature>
<dbReference type="InterPro" id="IPR026161">
    <property type="entry name" value="FAM178"/>
</dbReference>
<feature type="compositionally biased region" description="Basic and acidic residues" evidence="3">
    <location>
        <begin position="294"/>
        <end position="303"/>
    </location>
</feature>
<feature type="compositionally biased region" description="Basic and acidic residues" evidence="3">
    <location>
        <begin position="126"/>
        <end position="151"/>
    </location>
</feature>
<dbReference type="InterPro" id="IPR044276">
    <property type="entry name" value="CANIN_dom"/>
</dbReference>
<dbReference type="GeneID" id="105938738"/>
<keyword evidence="2" id="KW-0175">Coiled coil</keyword>
<feature type="coiled-coil region" evidence="2">
    <location>
        <begin position="435"/>
        <end position="492"/>
    </location>
</feature>
<dbReference type="AlphaFoldDB" id="A0A3Q2NQX1"/>
<dbReference type="PANTHER" id="PTHR16046:SF9">
    <property type="entry name" value="SMC5-SMC6 COMPLEX LOCALIZATION FACTOR PROTEIN 2"/>
    <property type="match status" value="1"/>
</dbReference>
<feature type="compositionally biased region" description="Basic and acidic residues" evidence="3">
    <location>
        <begin position="340"/>
        <end position="355"/>
    </location>
</feature>
<organism evidence="5 6">
    <name type="scientific">Fundulus heteroclitus</name>
    <name type="common">Killifish</name>
    <name type="synonym">Mummichog</name>
    <dbReference type="NCBI Taxonomy" id="8078"/>
    <lineage>
        <taxon>Eukaryota</taxon>
        <taxon>Metazoa</taxon>
        <taxon>Chordata</taxon>
        <taxon>Craniata</taxon>
        <taxon>Vertebrata</taxon>
        <taxon>Euteleostomi</taxon>
        <taxon>Actinopterygii</taxon>
        <taxon>Neopterygii</taxon>
        <taxon>Teleostei</taxon>
        <taxon>Neoteleostei</taxon>
        <taxon>Acanthomorphata</taxon>
        <taxon>Ovalentaria</taxon>
        <taxon>Atherinomorphae</taxon>
        <taxon>Cyprinodontiformes</taxon>
        <taxon>Fundulidae</taxon>
        <taxon>Fundulus</taxon>
    </lineage>
</organism>
<dbReference type="OrthoDB" id="6158547at2759"/>
<keyword evidence="6" id="KW-1185">Reference proteome</keyword>
<dbReference type="CTD" id="55719"/>
<protein>
    <submittedName>
        <fullName evidence="5">SMC5-SMC6 complex localization factor protein 2-like</fullName>
    </submittedName>
</protein>
<reference evidence="5" key="1">
    <citation type="submission" date="2025-08" db="UniProtKB">
        <authorList>
            <consortium name="Ensembl"/>
        </authorList>
    </citation>
    <scope>IDENTIFICATION</scope>
</reference>
<dbReference type="Ensembl" id="ENSFHET00000013849.1">
    <property type="protein sequence ID" value="ENSFHEP00000001456.1"/>
    <property type="gene ID" value="ENSFHEG00000002203.1"/>
</dbReference>
<feature type="region of interest" description="Disordered" evidence="3">
    <location>
        <begin position="964"/>
        <end position="995"/>
    </location>
</feature>
<feature type="compositionally biased region" description="Polar residues" evidence="3">
    <location>
        <begin position="322"/>
        <end position="333"/>
    </location>
</feature>
<evidence type="ECO:0000313" key="5">
    <source>
        <dbReference type="Ensembl" id="ENSFHEP00000001456.1"/>
    </source>
</evidence>
<feature type="compositionally biased region" description="Low complexity" evidence="3">
    <location>
        <begin position="246"/>
        <end position="258"/>
    </location>
</feature>
<evidence type="ECO:0000256" key="1">
    <source>
        <dbReference type="ARBA" id="ARBA00010311"/>
    </source>
</evidence>
<feature type="region of interest" description="Disordered" evidence="3">
    <location>
        <begin position="392"/>
        <end position="415"/>
    </location>
</feature>
<feature type="domain" description="Coiled-coil SMC6 And NSE5 INteracting (CANIN)" evidence="4">
    <location>
        <begin position="430"/>
        <end position="794"/>
    </location>
</feature>
<feature type="region of interest" description="Disordered" evidence="3">
    <location>
        <begin position="294"/>
        <end position="355"/>
    </location>
</feature>
<sequence length="1012" mass="113618">MDLDSTSKKRHREEEPGFKNIKRPFLKETNYGTTETTKPTPGTSPRSSLDPQPSLKNSSVFELSAETTKKLQRSVSAGSGSSFTLKSSQLNFTSSEKATSEGAKKGFITTENNIVRLIFPPSPSKDIPKKQNEENQKDKSSSSKTHRECSKTAHAGAVYSNSDHTDCILAKTESKSSDGRSQKPASKPGLESVSCRTTEHSKASRVRRPAAAPDNLDQLFTPDPNVYVVRPGCKTPKFKKEEQTIKSPTKTGSSPKSSCHPTGTPASSAAAQPPHVASNSAAYLPVVTLERLKLGKSKGESTKPHHNHSPKPETGEGLCCSETDTAASLQETVSPHRKTPPLEEEKSEGSRGMKEEDSIDIELDHSLNSSDDLKLKSDSSGEELLISFKEMMARDRNPPDRPTKDTFSEPSTPGCRSSQLKTWLLPFTSRPVAYKNNLDQMLKEINRSKKAKEIEAQLLTACQEDLLKLVEYEEAEENQAEITAEHQEFLQHFSLMTTAFREIPPGEVVFNLEKFGQIFDQDTLQLRECPVSPQGISQKTLLWSSHAQLRVHLNIGLFELAYCNSPCSAQILSFLFKMMSVHSERIVSEKILQDLCDIARFAAYQIAHNDNQQFEVWVPSLADVTLVFMNMGAAFVTLFPFESLQPSFTEGDLLEDVYVKSESPSKNKEEIIFPEHNCINILKYLSYSMSLCPRAYSDYELLLLLTVVGRVTLETQRILQPIVEGRSLLYNIINNISDWSSMLPRICKALTDLTDDHHNMCLLVQLLPDSKRGIRLRRHVSLCFISKLLDGNCTYTPQGEEPELAGLRPYLPQIRPSALLRRIQQKDQEEDMFEQDQRAYYLCYSLLTLISEASTSDVFLPDQKAQLLVLSSELEMHIKCDIRESEKCLYHSKVKDLVARIYTKWQMLLQKVRPLNDKLYDYWQPLETFGITEQDGESTFIEDEETTGVEDTMIDENDIKETEEREVKEDMEMGGNPGDDEHYTKMSETTAAAQQVTCDKQNNACDAASSDG</sequence>
<proteinExistence type="inferred from homology"/>
<feature type="compositionally biased region" description="Polar residues" evidence="3">
    <location>
        <begin position="73"/>
        <end position="97"/>
    </location>
</feature>
<feature type="compositionally biased region" description="Polar residues" evidence="3">
    <location>
        <begin position="259"/>
        <end position="270"/>
    </location>
</feature>